<dbReference type="InterPro" id="IPR036890">
    <property type="entry name" value="HATPase_C_sf"/>
</dbReference>
<proteinExistence type="predicted"/>
<dbReference type="PRINTS" id="PR00344">
    <property type="entry name" value="BCTRLSENSOR"/>
</dbReference>
<dbReference type="InterPro" id="IPR005467">
    <property type="entry name" value="His_kinase_dom"/>
</dbReference>
<dbReference type="GO" id="GO:0005524">
    <property type="term" value="F:ATP binding"/>
    <property type="evidence" value="ECO:0007669"/>
    <property type="project" value="UniProtKB-KW"/>
</dbReference>
<dbReference type="SUPFAM" id="SSF55874">
    <property type="entry name" value="ATPase domain of HSP90 chaperone/DNA topoisomerase II/histidine kinase"/>
    <property type="match status" value="2"/>
</dbReference>
<evidence type="ECO:0000256" key="2">
    <source>
        <dbReference type="ARBA" id="ARBA00012438"/>
    </source>
</evidence>
<dbReference type="EC" id="2.7.13.3" evidence="2"/>
<dbReference type="EMBL" id="JAOXML010000008">
    <property type="protein sequence ID" value="MCV4377372.1"/>
    <property type="molecule type" value="Genomic_DNA"/>
</dbReference>
<gene>
    <name evidence="5" type="ORF">OH718_12270</name>
</gene>
<dbReference type="PANTHER" id="PTHR43065">
    <property type="entry name" value="SENSOR HISTIDINE KINASE"/>
    <property type="match status" value="1"/>
</dbReference>
<reference evidence="5 6" key="1">
    <citation type="submission" date="2022-10" db="EMBL/GenBank/DDBJ databases">
        <title>Characterization of Pseudomonas capsici strains from pepper and tomato in Georgia.</title>
        <authorList>
            <person name="Zhao M."/>
            <person name="Dutta B."/>
        </authorList>
    </citation>
    <scope>NUCLEOTIDE SEQUENCE [LARGE SCALE GENOMIC DNA]</scope>
    <source>
        <strain evidence="5 6">Pc20-5</strain>
    </source>
</reference>
<dbReference type="Pfam" id="PF13589">
    <property type="entry name" value="HATPase_c_3"/>
    <property type="match status" value="1"/>
</dbReference>
<keyword evidence="6" id="KW-1185">Reference proteome</keyword>
<dbReference type="Pfam" id="PF02518">
    <property type="entry name" value="HATPase_c"/>
    <property type="match status" value="1"/>
</dbReference>
<evidence type="ECO:0000256" key="3">
    <source>
        <dbReference type="SAM" id="MobiDB-lite"/>
    </source>
</evidence>
<feature type="compositionally biased region" description="Basic residues" evidence="3">
    <location>
        <begin position="126"/>
        <end position="135"/>
    </location>
</feature>
<keyword evidence="5" id="KW-0067">ATP-binding</keyword>
<dbReference type="PROSITE" id="PS50109">
    <property type="entry name" value="HIS_KIN"/>
    <property type="match status" value="1"/>
</dbReference>
<accession>A0ABT3BWZ6</accession>
<dbReference type="RefSeq" id="WP_263943190.1">
    <property type="nucleotide sequence ID" value="NZ_JAOXMH010000006.1"/>
</dbReference>
<feature type="region of interest" description="Disordered" evidence="3">
    <location>
        <begin position="115"/>
        <end position="135"/>
    </location>
</feature>
<evidence type="ECO:0000259" key="4">
    <source>
        <dbReference type="PROSITE" id="PS50109"/>
    </source>
</evidence>
<dbReference type="InterPro" id="IPR003594">
    <property type="entry name" value="HATPase_dom"/>
</dbReference>
<dbReference type="Gene3D" id="3.30.565.10">
    <property type="entry name" value="Histidine kinase-like ATPase, C-terminal domain"/>
    <property type="match status" value="2"/>
</dbReference>
<evidence type="ECO:0000313" key="6">
    <source>
        <dbReference type="Proteomes" id="UP001207294"/>
    </source>
</evidence>
<organism evidence="5 6">
    <name type="scientific">Pseudomonas capsici</name>
    <dbReference type="NCBI Taxonomy" id="2810614"/>
    <lineage>
        <taxon>Bacteria</taxon>
        <taxon>Pseudomonadati</taxon>
        <taxon>Pseudomonadota</taxon>
        <taxon>Gammaproteobacteria</taxon>
        <taxon>Pseudomonadales</taxon>
        <taxon>Pseudomonadaceae</taxon>
        <taxon>Pseudomonas</taxon>
    </lineage>
</organism>
<name>A0ABT3BWZ6_9PSED</name>
<dbReference type="Proteomes" id="UP001207294">
    <property type="component" value="Unassembled WGS sequence"/>
</dbReference>
<comment type="catalytic activity">
    <reaction evidence="1">
        <text>ATP + protein L-histidine = ADP + protein N-phospho-L-histidine.</text>
        <dbReference type="EC" id="2.7.13.3"/>
    </reaction>
</comment>
<keyword evidence="5" id="KW-0547">Nucleotide-binding</keyword>
<evidence type="ECO:0000313" key="5">
    <source>
        <dbReference type="EMBL" id="MCV4377372.1"/>
    </source>
</evidence>
<dbReference type="SMART" id="SM00387">
    <property type="entry name" value="HATPase_c"/>
    <property type="match status" value="1"/>
</dbReference>
<sequence>MDIARLKESLASALNESDVDYNKILSLANEISKHDKENVRFSVDASHISRLGHELVSKQETAVAELIKNAYDADAVYVKAVFKNTYKTGGELVITDNGLGMSRDELINGFMRISTRDKSDNPRSSKYQRQRAGRKGIGRFSAQRLGMRLQLVTRREEDHAGICIDIDWNKFEEVGDLILVSNQITSAPEAHVGTTLRISNLKDAWSNAQIQRAYRFISDLLQPTQLRFAPNRQGGDPGFTVEFYEEIDSEEVVIASEQQNILDNAHALISGYVDESGTPYFSIHSKRFNIDSGPERFLSDARVKTVFEADIQDYSLLAGVSFQAYYFIETDLPPGSRNIVRNVLRKNSGVRVYRNGFRVLPYGEPQDDWLGLQRSSALRQLLPPHANSNFIGFVQLTDPNGDNFEETASREGLIENKAFSQLQDFTYKSLMHGIIKIAHARGKKIFATDPSLKKTPKERVDDITSKFSSFVDKVNSSAAGGPRPASEQAKLDEDASEIFQDIVLLERDAQTLLEELGMLRVLASLGLTIGEFTHETRHVLSALSAGIFGIAKLNVGGEKLTTLQANIESLQSYMRYFDKAVTQNSQRNLSVHEVRDLLSDFEQVVASALKRQFVSLTLDVTGYDLFVKPSHKSEWASILFNLFTNSLKAINRAKAVGEIRISAGEVDESKIYIEFIDNGDGIAEEHKDKVFDAFFTTSTPADALADDEVHITGSGLGLKIIKDIVESAGGDIFITDPPKGFSTCVRIEFPRAADEEIPDELR</sequence>
<dbReference type="InterPro" id="IPR004358">
    <property type="entry name" value="Sig_transdc_His_kin-like_C"/>
</dbReference>
<protein>
    <recommendedName>
        <fullName evidence="2">histidine kinase</fullName>
        <ecNumber evidence="2">2.7.13.3</ecNumber>
    </recommendedName>
</protein>
<comment type="caution">
    <text evidence="5">The sequence shown here is derived from an EMBL/GenBank/DDBJ whole genome shotgun (WGS) entry which is preliminary data.</text>
</comment>
<evidence type="ECO:0000256" key="1">
    <source>
        <dbReference type="ARBA" id="ARBA00000085"/>
    </source>
</evidence>
<feature type="domain" description="Histidine kinase" evidence="4">
    <location>
        <begin position="531"/>
        <end position="753"/>
    </location>
</feature>